<protein>
    <submittedName>
        <fullName evidence="1">Gliding motility-associated C-terminal domain-containing protein</fullName>
    </submittedName>
</protein>
<dbReference type="EMBL" id="JAPMUA010000002">
    <property type="protein sequence ID" value="MDG3585553.1"/>
    <property type="molecule type" value="Genomic_DNA"/>
</dbReference>
<gene>
    <name evidence="1" type="ORF">OSR52_06695</name>
</gene>
<evidence type="ECO:0000313" key="1">
    <source>
        <dbReference type="EMBL" id="MDG3585553.1"/>
    </source>
</evidence>
<dbReference type="SUPFAM" id="SSF48726">
    <property type="entry name" value="Immunoglobulin"/>
    <property type="match status" value="1"/>
</dbReference>
<proteinExistence type="predicted"/>
<keyword evidence="2" id="KW-1185">Reference proteome</keyword>
<comment type="caution">
    <text evidence="1">The sequence shown here is derived from an EMBL/GenBank/DDBJ whole genome shotgun (WGS) entry which is preliminary data.</text>
</comment>
<name>A0ABT6FQL6_9FLAO</name>
<evidence type="ECO:0000313" key="2">
    <source>
        <dbReference type="Proteomes" id="UP001153642"/>
    </source>
</evidence>
<dbReference type="RefSeq" id="WP_277899183.1">
    <property type="nucleotide sequence ID" value="NZ_JAPMUA010000002.1"/>
</dbReference>
<dbReference type="InterPro" id="IPR013783">
    <property type="entry name" value="Ig-like_fold"/>
</dbReference>
<dbReference type="InterPro" id="IPR036179">
    <property type="entry name" value="Ig-like_dom_sf"/>
</dbReference>
<reference evidence="1" key="1">
    <citation type="submission" date="2022-11" db="EMBL/GenBank/DDBJ databases">
        <title>High-quality draft genome sequence of Galbibacter sp. strain CMA-7.</title>
        <authorList>
            <person name="Wei L."/>
            <person name="Dong C."/>
            <person name="Shao Z."/>
        </authorList>
    </citation>
    <scope>NUCLEOTIDE SEQUENCE</scope>
    <source>
        <strain evidence="1">CMA-7</strain>
    </source>
</reference>
<dbReference type="Pfam" id="PF13585">
    <property type="entry name" value="CHU_C"/>
    <property type="match status" value="1"/>
</dbReference>
<organism evidence="1 2">
    <name type="scientific">Galbibacter pacificus</name>
    <dbReference type="NCBI Taxonomy" id="2996052"/>
    <lineage>
        <taxon>Bacteria</taxon>
        <taxon>Pseudomonadati</taxon>
        <taxon>Bacteroidota</taxon>
        <taxon>Flavobacteriia</taxon>
        <taxon>Flavobacteriales</taxon>
        <taxon>Flavobacteriaceae</taxon>
        <taxon>Galbibacter</taxon>
    </lineage>
</organism>
<sequence length="716" mass="79354">MKKITTYAVFCLLLAYNSYGQKISAPQLQFEYACVNDGFNDFEATFAFNEKPFNADNVFFIELSDKNGSFNNAKVLKTVEGQNYSFEFTESFSLPETVYGENYKMRLRASSPTMIGEATAAFDAFFVPNEELVLNNFQDVSLCSTSGATINLDKDVADEYVWYKNGEILKVTTENKLNVTEPGEYYAEPYYGNCTGTLYSNLVIVTKGENFEVSILGGENIQTCANSPVTLEASVDNENYIYAWYKNNEKIGNLPEYAPTLEINKDGEGFGVYRLEVTNDGGCTSSSSEVSLLQNKNTIVEIISPLNAVIIGNNKATLSIGTNNNIASINWYKDGQLMKDGINSSSLTVSQQGEYYAEVSSGNDCDDDVKSETFKVYEPLSFTAQIRTDASYKACQTTKASLKLTSLRGTLSNGDEITIDNDFLHNFNMVWLKDDETTQQTGASIALDYKKNGKYQLQITYKGETFMSNSKEMVLGLPDIALTIDKPMSCISNQGRLLATPLEGATYKWFKNGTLVASGLQNSFSTENEGTYYAEVSYGGCAISTEKVDLKKNTEDLITIYPGEQITISPDRIIQANATGGESYEWLDSEGNILSTNTTFNIQEEGTYTLIAQVGSCKIEKNIEVTSNNVVQISNVVSPNNDSINDKWTLPQKFINDPDTEVIICDSYGSTILKTNNYTNNWPDSSTNMSTETPVFYYFINKKGKNIKKGSITLVN</sequence>
<dbReference type="Proteomes" id="UP001153642">
    <property type="component" value="Unassembled WGS sequence"/>
</dbReference>
<accession>A0ABT6FQL6</accession>
<dbReference type="Gene3D" id="2.60.40.10">
    <property type="entry name" value="Immunoglobulins"/>
    <property type="match status" value="1"/>
</dbReference>